<comment type="caution">
    <text evidence="4">The sequence shown here is derived from an EMBL/GenBank/DDBJ whole genome shotgun (WGS) entry which is preliminary data.</text>
</comment>
<feature type="chain" id="PRO_5009434490" description="Water stress and hypersensitive response domain-containing protein" evidence="1">
    <location>
        <begin position="32"/>
        <end position="168"/>
    </location>
</feature>
<evidence type="ECO:0000259" key="2">
    <source>
        <dbReference type="SMART" id="SM00769"/>
    </source>
</evidence>
<dbReference type="InterPro" id="IPR004864">
    <property type="entry name" value="LEA_2"/>
</dbReference>
<protein>
    <recommendedName>
        <fullName evidence="2">Water stress and hypersensitive response domain-containing protein</fullName>
    </recommendedName>
</protein>
<dbReference type="eggNOG" id="COG5608">
    <property type="taxonomic scope" value="Bacteria"/>
</dbReference>
<dbReference type="Pfam" id="PF03168">
    <property type="entry name" value="LEA_2"/>
    <property type="match status" value="1"/>
</dbReference>
<dbReference type="GO" id="GO:0009269">
    <property type="term" value="P:response to desiccation"/>
    <property type="evidence" value="ECO:0007669"/>
    <property type="project" value="InterPro"/>
</dbReference>
<dbReference type="Gene3D" id="2.60.40.1820">
    <property type="match status" value="1"/>
</dbReference>
<dbReference type="Proteomes" id="UP000094893">
    <property type="component" value="Unassembled WGS sequence"/>
</dbReference>
<evidence type="ECO:0000313" key="4">
    <source>
        <dbReference type="EMBL" id="OCX70249.1"/>
    </source>
</evidence>
<evidence type="ECO:0000256" key="1">
    <source>
        <dbReference type="SAM" id="SignalP"/>
    </source>
</evidence>
<dbReference type="InterPro" id="IPR013990">
    <property type="entry name" value="WHy-dom"/>
</dbReference>
<keyword evidence="6" id="KW-1185">Reference proteome</keyword>
<proteinExistence type="predicted"/>
<evidence type="ECO:0000313" key="3">
    <source>
        <dbReference type="EMBL" id="OCX67762.1"/>
    </source>
</evidence>
<evidence type="ECO:0000313" key="5">
    <source>
        <dbReference type="Proteomes" id="UP000094893"/>
    </source>
</evidence>
<dbReference type="SUPFAM" id="SSF117070">
    <property type="entry name" value="LEA14-like"/>
    <property type="match status" value="1"/>
</dbReference>
<dbReference type="AlphaFoldDB" id="A0A1C2I2Q8"/>
<dbReference type="EMBL" id="LWRY01000302">
    <property type="protein sequence ID" value="OCX67762.1"/>
    <property type="molecule type" value="Genomic_DNA"/>
</dbReference>
<evidence type="ECO:0000313" key="6">
    <source>
        <dbReference type="Proteomes" id="UP000095008"/>
    </source>
</evidence>
<feature type="domain" description="Water stress and hypersensitive response" evidence="2">
    <location>
        <begin position="40"/>
        <end position="158"/>
    </location>
</feature>
<keyword evidence="1" id="KW-0732">Signal</keyword>
<feature type="signal peptide" evidence="1">
    <location>
        <begin position="1"/>
        <end position="31"/>
    </location>
</feature>
<gene>
    <name evidence="3" type="ORF">A6M23_20270</name>
    <name evidence="4" type="ORF">A6P07_14730</name>
</gene>
<organism evidence="4 5">
    <name type="scientific">Acidithiobacillus thiooxidans</name>
    <name type="common">Thiobacillus thiooxidans</name>
    <dbReference type="NCBI Taxonomy" id="930"/>
    <lineage>
        <taxon>Bacteria</taxon>
        <taxon>Pseudomonadati</taxon>
        <taxon>Pseudomonadota</taxon>
        <taxon>Acidithiobacillia</taxon>
        <taxon>Acidithiobacillales</taxon>
        <taxon>Acidithiobacillaceae</taxon>
        <taxon>Acidithiobacillus</taxon>
    </lineage>
</organism>
<accession>A0A1C2I2Q8</accession>
<reference evidence="4 5" key="1">
    <citation type="journal article" date="2016" name="Int. J. Mol. Sci.">
        <title>Comparative genomics of the extreme acidophile Acidithiobacillus thiooxidans reveals intraspecific divergence and niche adaptation.</title>
        <authorList>
            <person name="Zhang X."/>
            <person name="Feng X."/>
            <person name="Tao J."/>
            <person name="Ma L."/>
            <person name="Xiao Y."/>
            <person name="Liang Y."/>
            <person name="Liu X."/>
            <person name="Yin H."/>
        </authorList>
    </citation>
    <scope>NUCLEOTIDE SEQUENCE [LARGE SCALE GENOMIC DNA]</scope>
    <source>
        <strain evidence="4 5">A02</strain>
        <strain evidence="3">DXS-W</strain>
    </source>
</reference>
<dbReference type="SMART" id="SM00769">
    <property type="entry name" value="WHy"/>
    <property type="match status" value="1"/>
</dbReference>
<name>A0A1C2I2Q8_ACITH</name>
<dbReference type="Proteomes" id="UP000095008">
    <property type="component" value="Unassembled WGS sequence"/>
</dbReference>
<dbReference type="STRING" id="930.GCA_002079865_01992"/>
<dbReference type="OrthoDB" id="5297835at2"/>
<dbReference type="RefSeq" id="WP_024893531.1">
    <property type="nucleotide sequence ID" value="NZ_LWRY01000302.1"/>
</dbReference>
<sequence length="168" mass="17741">MGIVTRSAGFSQSFWRWPLLMMAALPLTACSAFPAHSPQVQLESIHPQSVGFVSQTFTLDLKISNPNSSALRAKAGEARLLVQNRQVAYGLLNKPVQVPAYGSSVVSIPVTGNLLSVLGELGSVDSQKGLPYAVKGYLVTGPFDSRIPFTVTGSLHFPLASSSSAIAP</sequence>
<dbReference type="EMBL" id="LWSA01000202">
    <property type="protein sequence ID" value="OCX70249.1"/>
    <property type="molecule type" value="Genomic_DNA"/>
</dbReference>